<dbReference type="EMBL" id="LT629753">
    <property type="protein sequence ID" value="SDT26251.1"/>
    <property type="molecule type" value="Genomic_DNA"/>
</dbReference>
<reference evidence="1 2" key="1">
    <citation type="submission" date="2016-10" db="EMBL/GenBank/DDBJ databases">
        <authorList>
            <person name="Varghese N."/>
            <person name="Submissions S."/>
        </authorList>
    </citation>
    <scope>NUCLEOTIDE SEQUENCE [LARGE SCALE GENOMIC DNA]</scope>
    <source>
        <strain evidence="1 2">BS2981</strain>
    </source>
</reference>
<accession>A0ABY0UW25</accession>
<organism evidence="1 2">
    <name type="scientific">Pseudomonas cedrina</name>
    <dbReference type="NCBI Taxonomy" id="651740"/>
    <lineage>
        <taxon>Bacteria</taxon>
        <taxon>Pseudomonadati</taxon>
        <taxon>Pseudomonadota</taxon>
        <taxon>Gammaproteobacteria</taxon>
        <taxon>Pseudomonadales</taxon>
        <taxon>Pseudomonadaceae</taxon>
        <taxon>Pseudomonas</taxon>
    </lineage>
</organism>
<protein>
    <submittedName>
        <fullName evidence="1">Uncharacterized protein</fullName>
    </submittedName>
</protein>
<dbReference type="Proteomes" id="UP000199576">
    <property type="component" value="Chromosome I"/>
</dbReference>
<gene>
    <name evidence="1" type="ORF">SAMN04490182_3837</name>
</gene>
<evidence type="ECO:0000313" key="1">
    <source>
        <dbReference type="EMBL" id="SDT26251.1"/>
    </source>
</evidence>
<proteinExistence type="predicted"/>
<evidence type="ECO:0000313" key="2">
    <source>
        <dbReference type="Proteomes" id="UP000199576"/>
    </source>
</evidence>
<sequence>MPVKKTPITRYGSATSGATLGHNADTFMTIEGFFFFTPHFFHPPQQ</sequence>
<keyword evidence="2" id="KW-1185">Reference proteome</keyword>
<name>A0ABY0UW25_PSECE</name>